<feature type="region of interest" description="Disordered" evidence="2">
    <location>
        <begin position="1"/>
        <end position="76"/>
    </location>
</feature>
<organism evidence="4 5">
    <name type="scientific">Trichocladium antarcticum</name>
    <dbReference type="NCBI Taxonomy" id="1450529"/>
    <lineage>
        <taxon>Eukaryota</taxon>
        <taxon>Fungi</taxon>
        <taxon>Dikarya</taxon>
        <taxon>Ascomycota</taxon>
        <taxon>Pezizomycotina</taxon>
        <taxon>Sordariomycetes</taxon>
        <taxon>Sordariomycetidae</taxon>
        <taxon>Sordariales</taxon>
        <taxon>Chaetomiaceae</taxon>
        <taxon>Trichocladium</taxon>
    </lineage>
</organism>
<feature type="compositionally biased region" description="Low complexity" evidence="2">
    <location>
        <begin position="946"/>
        <end position="963"/>
    </location>
</feature>
<keyword evidence="1" id="KW-0175">Coiled coil</keyword>
<feature type="compositionally biased region" description="Polar residues" evidence="2">
    <location>
        <begin position="650"/>
        <end position="662"/>
    </location>
</feature>
<feature type="region of interest" description="Disordered" evidence="2">
    <location>
        <begin position="811"/>
        <end position="966"/>
    </location>
</feature>
<feature type="region of interest" description="Disordered" evidence="2">
    <location>
        <begin position="478"/>
        <end position="505"/>
    </location>
</feature>
<feature type="compositionally biased region" description="Acidic residues" evidence="2">
    <location>
        <begin position="1"/>
        <end position="10"/>
    </location>
</feature>
<feature type="compositionally biased region" description="Polar residues" evidence="2">
    <location>
        <begin position="739"/>
        <end position="749"/>
    </location>
</feature>
<feature type="region of interest" description="Disordered" evidence="2">
    <location>
        <begin position="206"/>
        <end position="240"/>
    </location>
</feature>
<feature type="region of interest" description="Disordered" evidence="2">
    <location>
        <begin position="316"/>
        <end position="337"/>
    </location>
</feature>
<feature type="region of interest" description="Disordered" evidence="2">
    <location>
        <begin position="384"/>
        <end position="429"/>
    </location>
</feature>
<dbReference type="PANTHER" id="PTHR28190:SF2">
    <property type="entry name" value="MIGRATION PROTEIN, PUTATIVE (AFU_ORTHOLOGUE AFUA_2G07730)-RELATED"/>
    <property type="match status" value="1"/>
</dbReference>
<dbReference type="InterPro" id="IPR053005">
    <property type="entry name" value="Nuclear_Pos-Cytoskel_Interact"/>
</dbReference>
<dbReference type="GO" id="GO:0015631">
    <property type="term" value="F:tubulin binding"/>
    <property type="evidence" value="ECO:0007669"/>
    <property type="project" value="TreeGrafter"/>
</dbReference>
<feature type="compositionally biased region" description="Polar residues" evidence="2">
    <location>
        <begin position="811"/>
        <end position="823"/>
    </location>
</feature>
<dbReference type="Pfam" id="PF12814">
    <property type="entry name" value="Mcp5_PH"/>
    <property type="match status" value="1"/>
</dbReference>
<reference evidence="4" key="1">
    <citation type="journal article" date="2023" name="Mol. Phylogenet. Evol.">
        <title>Genome-scale phylogeny and comparative genomics of the fungal order Sordariales.</title>
        <authorList>
            <person name="Hensen N."/>
            <person name="Bonometti L."/>
            <person name="Westerberg I."/>
            <person name="Brannstrom I.O."/>
            <person name="Guillou S."/>
            <person name="Cros-Aarteil S."/>
            <person name="Calhoun S."/>
            <person name="Haridas S."/>
            <person name="Kuo A."/>
            <person name="Mondo S."/>
            <person name="Pangilinan J."/>
            <person name="Riley R."/>
            <person name="LaButti K."/>
            <person name="Andreopoulos B."/>
            <person name="Lipzen A."/>
            <person name="Chen C."/>
            <person name="Yan M."/>
            <person name="Daum C."/>
            <person name="Ng V."/>
            <person name="Clum A."/>
            <person name="Steindorff A."/>
            <person name="Ohm R.A."/>
            <person name="Martin F."/>
            <person name="Silar P."/>
            <person name="Natvig D.O."/>
            <person name="Lalanne C."/>
            <person name="Gautier V."/>
            <person name="Ament-Velasquez S.L."/>
            <person name="Kruys A."/>
            <person name="Hutchinson M.I."/>
            <person name="Powell A.J."/>
            <person name="Barry K."/>
            <person name="Miller A.N."/>
            <person name="Grigoriev I.V."/>
            <person name="Debuchy R."/>
            <person name="Gladieux P."/>
            <person name="Hiltunen Thoren M."/>
            <person name="Johannesson H."/>
        </authorList>
    </citation>
    <scope>NUCLEOTIDE SEQUENCE</scope>
    <source>
        <strain evidence="4">CBS 123565</strain>
    </source>
</reference>
<proteinExistence type="predicted"/>
<sequence length="1383" mass="152166">MAVWETDDESTVPMALPTPADTPLRPLSRTVSRGSRKSRRSITPPGKDGKSRSPPPLPGTERASKRASRDISNDDTISILDPRRFTPTLHANLVAEILSLKRDQDDKFKLIESLESSLKREQEERLKLKRDDDDKLKMIEGLESSLHTARKETESLQATLLSTGKESRSLKRQMALLEGGTSSAFAELARERDEAAELAAETKRRLEAAQKKSRGQEEDSDRVHRQWAKERDGWEEEKRKLERRVHVTETRLKTVLDEFATYQAAQANGVESEGEGSIKDDDATSVRTMSITNSIRYSVANSILKANGNSLAEELGSDGYDDESDWGGRESVLSNGHRRNYSRDSFALRTHQRHQSSESFVRSGSVARGRLTFNAAALERLEDGTIKEDDESQLPAPKVRYVDSGIQYSPPPSPKMAPPQPSTPDPSPIRQRFERLYDLDSPPRADFEVEANQRRKRVHHASLPLVIRTPGIHNLMVNGSSQTTEEPLSPPKTPKTPFQETPPTPTPNTAVMVCASTQTNDLPPPLQPSFLALPPMPIPSISIIPPTSRPSTPREPRLPQLCKDFGCQVSLPSIIPTTSSSMQTEEIRVDKRLDRLPPHLHPSTIRSRPSSPAVGVADIGTEDTRQFTPIPGNLPPRNPRRLASKRSFTDMPSSPPGVSSSILEEDTHDAYPGNNDDGPLSYQRAPMRRPPRISSLFAGFSSDEADEFFDADLSDSEYRTALSAPKPRGGVGRGGKRNSVGTVASSENAFSPPRVTSRFFSRGIEDYDGFDQTAEMRDSGLGRRVSRRGVRPSIFGAKSSILRRAAVIQSGITSHQRARSPSLTDPKEPPFPIPTRASSRKPPVSTSVPSEQHTSPGRGSDGWSRRGSGRSHYRANSIRKTRSAAALPRNQRSRRRGSRSPPPLTPSGQGPESPGLPPMPNNDITTPRARDGFVQPRYKTHRSQPSTTTAATGDTGASSQAGSNQPATVVDAIAQTMVGEWMFKYVRRRKSFGVSDAKGGDDSSNDRHKRWVWLAPYERAILWSSKQPASGSALMGKSGRKLTIQSVLDVKDDNPPPKGAGALFNRSILILTPQRALKFTATNPERHYTWLTALSFLAHSNQAMPETLVVPQPMPKLPQQSQLDQYELPKPKRRPIRDSIRLTKARTAVIRSDPVTAAESQMDSAPPSIPTYRPPMPEAYGLPLPTHARDLSRDAAEPPAIPRFAERANHYTAAHGRKRSNTGGHVPPPISFRGFSGPAGSSGYHASTNSTAGNSTGTAGSSDIYSNGGTSGITGLSAITWPTGGSVRTSEASSGPSAPVMNNFFDAIGTVRMEAFISPLSFSQLGETPYEHDDIRRVTHRRSKEFRRRASRHRRRDSHLSKSTRATDELDEWYLKDDPFRGF</sequence>
<protein>
    <recommendedName>
        <fullName evidence="3">Pleckstrin homology domain-containing protein</fullName>
    </recommendedName>
</protein>
<feature type="compositionally biased region" description="Basic residues" evidence="2">
    <location>
        <begin position="1341"/>
        <end position="1357"/>
    </location>
</feature>
<evidence type="ECO:0000256" key="2">
    <source>
        <dbReference type="SAM" id="MobiDB-lite"/>
    </source>
</evidence>
<feature type="coiled-coil region" evidence="1">
    <location>
        <begin position="111"/>
        <end position="159"/>
    </location>
</feature>
<feature type="region of interest" description="Disordered" evidence="2">
    <location>
        <begin position="1341"/>
        <end position="1365"/>
    </location>
</feature>
<evidence type="ECO:0000313" key="4">
    <source>
        <dbReference type="EMBL" id="KAK4131113.1"/>
    </source>
</evidence>
<evidence type="ECO:0000259" key="3">
    <source>
        <dbReference type="Pfam" id="PF12814"/>
    </source>
</evidence>
<dbReference type="PANTHER" id="PTHR28190">
    <property type="entry name" value="NUCLEAR MIGRATION PROTEIN NUM1"/>
    <property type="match status" value="1"/>
</dbReference>
<feature type="region of interest" description="Disordered" evidence="2">
    <location>
        <begin position="623"/>
        <end position="678"/>
    </location>
</feature>
<evidence type="ECO:0000256" key="1">
    <source>
        <dbReference type="SAM" id="Coils"/>
    </source>
</evidence>
<feature type="domain" description="Pleckstrin homology" evidence="3">
    <location>
        <begin position="969"/>
        <end position="1100"/>
    </location>
</feature>
<feature type="compositionally biased region" description="Low complexity" evidence="2">
    <location>
        <begin position="855"/>
        <end position="866"/>
    </location>
</feature>
<dbReference type="Proteomes" id="UP001304895">
    <property type="component" value="Unassembled WGS sequence"/>
</dbReference>
<feature type="compositionally biased region" description="Acidic residues" evidence="2">
    <location>
        <begin position="316"/>
        <end position="325"/>
    </location>
</feature>
<feature type="compositionally biased region" description="Pro residues" evidence="2">
    <location>
        <begin position="488"/>
        <end position="505"/>
    </location>
</feature>
<name>A0AAN6UDQ4_9PEZI</name>
<feature type="compositionally biased region" description="Basic and acidic residues" evidence="2">
    <location>
        <begin position="62"/>
        <end position="72"/>
    </location>
</feature>
<gene>
    <name evidence="4" type="ORF">BT67DRAFT_451849</name>
</gene>
<feature type="compositionally biased region" description="Low complexity" evidence="2">
    <location>
        <begin position="1246"/>
        <end position="1259"/>
    </location>
</feature>
<dbReference type="GO" id="GO:0005739">
    <property type="term" value="C:mitochondrion"/>
    <property type="evidence" value="ECO:0007669"/>
    <property type="project" value="TreeGrafter"/>
</dbReference>
<dbReference type="InterPro" id="IPR024774">
    <property type="entry name" value="PH_dom-Mcp5-type"/>
</dbReference>
<keyword evidence="5" id="KW-1185">Reference proteome</keyword>
<accession>A0AAN6UDQ4</accession>
<dbReference type="GO" id="GO:0032065">
    <property type="term" value="P:maintenance of protein location in cell cortex"/>
    <property type="evidence" value="ECO:0007669"/>
    <property type="project" value="InterPro"/>
</dbReference>
<dbReference type="GO" id="GO:0005543">
    <property type="term" value="F:phospholipid binding"/>
    <property type="evidence" value="ECO:0007669"/>
    <property type="project" value="InterPro"/>
</dbReference>
<feature type="region of interest" description="Disordered" evidence="2">
    <location>
        <begin position="1213"/>
        <end position="1259"/>
    </location>
</feature>
<feature type="compositionally biased region" description="Pro residues" evidence="2">
    <location>
        <begin position="409"/>
        <end position="427"/>
    </location>
</feature>
<feature type="compositionally biased region" description="Polar residues" evidence="2">
    <location>
        <begin position="844"/>
        <end position="854"/>
    </location>
</feature>
<dbReference type="GO" id="GO:0000226">
    <property type="term" value="P:microtubule cytoskeleton organization"/>
    <property type="evidence" value="ECO:0007669"/>
    <property type="project" value="TreeGrafter"/>
</dbReference>
<evidence type="ECO:0000313" key="5">
    <source>
        <dbReference type="Proteomes" id="UP001304895"/>
    </source>
</evidence>
<reference evidence="4" key="2">
    <citation type="submission" date="2023-05" db="EMBL/GenBank/DDBJ databases">
        <authorList>
            <consortium name="Lawrence Berkeley National Laboratory"/>
            <person name="Steindorff A."/>
            <person name="Hensen N."/>
            <person name="Bonometti L."/>
            <person name="Westerberg I."/>
            <person name="Brannstrom I.O."/>
            <person name="Guillou S."/>
            <person name="Cros-Aarteil S."/>
            <person name="Calhoun S."/>
            <person name="Haridas S."/>
            <person name="Kuo A."/>
            <person name="Mondo S."/>
            <person name="Pangilinan J."/>
            <person name="Riley R."/>
            <person name="Labutti K."/>
            <person name="Andreopoulos B."/>
            <person name="Lipzen A."/>
            <person name="Chen C."/>
            <person name="Yanf M."/>
            <person name="Daum C."/>
            <person name="Ng V."/>
            <person name="Clum A."/>
            <person name="Ohm R."/>
            <person name="Martin F."/>
            <person name="Silar P."/>
            <person name="Natvig D."/>
            <person name="Lalanne C."/>
            <person name="Gautier V."/>
            <person name="Ament-Velasquez S.L."/>
            <person name="Kruys A."/>
            <person name="Hutchinson M.I."/>
            <person name="Powell A.J."/>
            <person name="Barry K."/>
            <person name="Miller A.N."/>
            <person name="Grigoriev I.V."/>
            <person name="Debuchy R."/>
            <person name="Gladieux P."/>
            <person name="Thoren M.H."/>
            <person name="Johannesson H."/>
        </authorList>
    </citation>
    <scope>NUCLEOTIDE SEQUENCE</scope>
    <source>
        <strain evidence="4">CBS 123565</strain>
    </source>
</reference>
<comment type="caution">
    <text evidence="4">The sequence shown here is derived from an EMBL/GenBank/DDBJ whole genome shotgun (WGS) entry which is preliminary data.</text>
</comment>
<dbReference type="EMBL" id="MU853427">
    <property type="protein sequence ID" value="KAK4131113.1"/>
    <property type="molecule type" value="Genomic_DNA"/>
</dbReference>
<feature type="compositionally biased region" description="Basic residues" evidence="2">
    <location>
        <begin position="867"/>
        <end position="882"/>
    </location>
</feature>
<feature type="region of interest" description="Disordered" evidence="2">
    <location>
        <begin position="721"/>
        <end position="751"/>
    </location>
</feature>
<dbReference type="GO" id="GO:0005938">
    <property type="term" value="C:cell cortex"/>
    <property type="evidence" value="ECO:0007669"/>
    <property type="project" value="InterPro"/>
</dbReference>